<organism evidence="3 4">
    <name type="scientific">Leucothrix pacifica</name>
    <dbReference type="NCBI Taxonomy" id="1247513"/>
    <lineage>
        <taxon>Bacteria</taxon>
        <taxon>Pseudomonadati</taxon>
        <taxon>Pseudomonadota</taxon>
        <taxon>Gammaproteobacteria</taxon>
        <taxon>Thiotrichales</taxon>
        <taxon>Thiotrichaceae</taxon>
        <taxon>Leucothrix</taxon>
    </lineage>
</organism>
<dbReference type="Gene3D" id="2.60.40.10">
    <property type="entry name" value="Immunoglobulins"/>
    <property type="match status" value="1"/>
</dbReference>
<dbReference type="Pfam" id="PF13583">
    <property type="entry name" value="Reprolysin_4"/>
    <property type="match status" value="1"/>
</dbReference>
<dbReference type="AlphaFoldDB" id="A0A317CP92"/>
<dbReference type="PROSITE" id="PS50215">
    <property type="entry name" value="ADAM_MEPRO"/>
    <property type="match status" value="1"/>
</dbReference>
<keyword evidence="1" id="KW-0732">Signal</keyword>
<dbReference type="InterPro" id="IPR013783">
    <property type="entry name" value="Ig-like_fold"/>
</dbReference>
<dbReference type="EMBL" id="QGKM01000005">
    <property type="protein sequence ID" value="PWR00180.1"/>
    <property type="molecule type" value="Genomic_DNA"/>
</dbReference>
<comment type="caution">
    <text evidence="3">The sequence shown here is derived from an EMBL/GenBank/DDBJ whole genome shotgun (WGS) entry which is preliminary data.</text>
</comment>
<gene>
    <name evidence="3" type="ORF">DKW60_03310</name>
</gene>
<sequence length="705" mass="75914">MGMLGKCLSLFAVITCFSGVFAHDETHKLWTDNEQFAARGAQSLLITHGIEEARQLSLNTSAMEALLLTPAHSTEFAARSNVSINIELPLPDGQSTTVTITPTKLLPPLLADKYPAIRTYKVSSENSEILSGRLDYTSQGFHAMLLSRQGETILIDPKSKHGGSDYLSYLKSDQHTGDHPHQCSTPEAHDHSISANLHSRSSLAARGSNGLMEYRIAVAATAEYTARQGGTVESTLSAIVTTLSRVNQVYEQSLGVRLRLVENNDQLIYTESSTDPYSNFDIESMLTANQTNIDRIIGNDNYDIGHVFGTSGGGLAFIGSLCNNSRKAMAASGINSPYGDSFDIDFVAHELGHQFGATHTFNGTLGICTSGARTARSAFEPGSGSSIMSYAGGCGTDDLQHNADAMFHSGNIQQIQLNLMSGVGSTCGTYHSSTNVPPVISAGADYTIPANTPFELTATATDPDGDSLLYSWEQADTGTAATLKTDTGDNPLFRIFTPSQNQSRSFPSMKTLTGQEYISGELLPQSDRVMKFQVAVYDNHNPATIDQTFITVANSGESFSLESPPIGYQQDSYTNIRWNTGNTQYAPVSCPTVDLHLSTDNGNNFDYVIAEGLNNSGSAMVYLPSNLPDSTTARFKLSCASNIFFSVSSQKFSISRELVLPAETPRSDEITLNDQNSSQSGGGSVNPLLLILILSLFLINKRPFS</sequence>
<reference evidence="3 4" key="1">
    <citation type="submission" date="2018-05" db="EMBL/GenBank/DDBJ databases">
        <title>Leucothrix arctica sp. nov., isolated from Arctic seawater.</title>
        <authorList>
            <person name="Choi A."/>
            <person name="Baek K."/>
        </authorList>
    </citation>
    <scope>NUCLEOTIDE SEQUENCE [LARGE SCALE GENOMIC DNA]</scope>
    <source>
        <strain evidence="3 4">JCM 18388</strain>
    </source>
</reference>
<proteinExistence type="predicted"/>
<name>A0A317CP92_9GAMM</name>
<dbReference type="SUPFAM" id="SSF55486">
    <property type="entry name" value="Metalloproteases ('zincins'), catalytic domain"/>
    <property type="match status" value="1"/>
</dbReference>
<dbReference type="InterPro" id="IPR024079">
    <property type="entry name" value="MetalloPept_cat_dom_sf"/>
</dbReference>
<feature type="chain" id="PRO_5016416027" description="Peptidase M12B domain-containing protein" evidence="1">
    <location>
        <begin position="23"/>
        <end position="705"/>
    </location>
</feature>
<dbReference type="GO" id="GO:0006508">
    <property type="term" value="P:proteolysis"/>
    <property type="evidence" value="ECO:0007669"/>
    <property type="project" value="InterPro"/>
</dbReference>
<dbReference type="OrthoDB" id="5242130at2"/>
<dbReference type="Gene3D" id="3.40.390.10">
    <property type="entry name" value="Collagenase (Catalytic Domain)"/>
    <property type="match status" value="1"/>
</dbReference>
<feature type="signal peptide" evidence="1">
    <location>
        <begin position="1"/>
        <end position="22"/>
    </location>
</feature>
<dbReference type="Proteomes" id="UP000245539">
    <property type="component" value="Unassembled WGS sequence"/>
</dbReference>
<evidence type="ECO:0000313" key="3">
    <source>
        <dbReference type="EMBL" id="PWR00180.1"/>
    </source>
</evidence>
<evidence type="ECO:0000256" key="1">
    <source>
        <dbReference type="SAM" id="SignalP"/>
    </source>
</evidence>
<protein>
    <recommendedName>
        <fullName evidence="2">Peptidase M12B domain-containing protein</fullName>
    </recommendedName>
</protein>
<dbReference type="GO" id="GO:0004222">
    <property type="term" value="F:metalloendopeptidase activity"/>
    <property type="evidence" value="ECO:0007669"/>
    <property type="project" value="InterPro"/>
</dbReference>
<keyword evidence="4" id="KW-1185">Reference proteome</keyword>
<dbReference type="InterPro" id="IPR001590">
    <property type="entry name" value="Peptidase_M12B"/>
</dbReference>
<accession>A0A317CP92</accession>
<evidence type="ECO:0000313" key="4">
    <source>
        <dbReference type="Proteomes" id="UP000245539"/>
    </source>
</evidence>
<evidence type="ECO:0000259" key="2">
    <source>
        <dbReference type="PROSITE" id="PS50215"/>
    </source>
</evidence>
<feature type="domain" description="Peptidase M12B" evidence="2">
    <location>
        <begin position="212"/>
        <end position="401"/>
    </location>
</feature>